<accession>A0A7J7DX43</accession>
<dbReference type="Proteomes" id="UP000593562">
    <property type="component" value="Unassembled WGS sequence"/>
</dbReference>
<keyword evidence="2" id="KW-1185">Reference proteome</keyword>
<sequence>MESEIHEENDEDTMSIINKEAQKERIRSIIEYQKSLYWSSLSSSSLSSSAASACSSFSSSRQTGSLLNLMKNGSTSLRRLFDMEHTSLGTHFEHYSGSPTIKSIPLWGSDTDDEQMHDPWASIRQFGTSSHFGVDGLSKFASEGSFMDGDFGFQDRKVQGRNPKLTRKRSFRRLPGFGLSRFRRFRFRFRLFKRLRIAICGRIF</sequence>
<protein>
    <submittedName>
        <fullName evidence="1">Uncharacterized protein</fullName>
    </submittedName>
</protein>
<dbReference type="InParanoid" id="A0A7J7DX43"/>
<reference evidence="1 2" key="1">
    <citation type="journal article" date="2020" name="Nat. Commun.">
        <title>Genome of Tripterygium wilfordii and identification of cytochrome P450 involved in triptolide biosynthesis.</title>
        <authorList>
            <person name="Tu L."/>
            <person name="Su P."/>
            <person name="Zhang Z."/>
            <person name="Gao L."/>
            <person name="Wang J."/>
            <person name="Hu T."/>
            <person name="Zhou J."/>
            <person name="Zhang Y."/>
            <person name="Zhao Y."/>
            <person name="Liu Y."/>
            <person name="Song Y."/>
            <person name="Tong Y."/>
            <person name="Lu Y."/>
            <person name="Yang J."/>
            <person name="Xu C."/>
            <person name="Jia M."/>
            <person name="Peters R.J."/>
            <person name="Huang L."/>
            <person name="Gao W."/>
        </authorList>
    </citation>
    <scope>NUCLEOTIDE SEQUENCE [LARGE SCALE GENOMIC DNA]</scope>
    <source>
        <strain evidence="2">cv. XIE 37</strain>
        <tissue evidence="1">Leaf</tissue>
    </source>
</reference>
<dbReference type="AlphaFoldDB" id="A0A7J7DX43"/>
<gene>
    <name evidence="1" type="ORF">HS088_TW03G01189</name>
</gene>
<dbReference type="EMBL" id="JAAARO010000003">
    <property type="protein sequence ID" value="KAF5750849.1"/>
    <property type="molecule type" value="Genomic_DNA"/>
</dbReference>
<name>A0A7J7DX43_TRIWF</name>
<proteinExistence type="predicted"/>
<organism evidence="1 2">
    <name type="scientific">Tripterygium wilfordii</name>
    <name type="common">Thunder God vine</name>
    <dbReference type="NCBI Taxonomy" id="458696"/>
    <lineage>
        <taxon>Eukaryota</taxon>
        <taxon>Viridiplantae</taxon>
        <taxon>Streptophyta</taxon>
        <taxon>Embryophyta</taxon>
        <taxon>Tracheophyta</taxon>
        <taxon>Spermatophyta</taxon>
        <taxon>Magnoliopsida</taxon>
        <taxon>eudicotyledons</taxon>
        <taxon>Gunneridae</taxon>
        <taxon>Pentapetalae</taxon>
        <taxon>rosids</taxon>
        <taxon>fabids</taxon>
        <taxon>Celastrales</taxon>
        <taxon>Celastraceae</taxon>
        <taxon>Tripterygium</taxon>
    </lineage>
</organism>
<comment type="caution">
    <text evidence="1">The sequence shown here is derived from an EMBL/GenBank/DDBJ whole genome shotgun (WGS) entry which is preliminary data.</text>
</comment>
<evidence type="ECO:0000313" key="1">
    <source>
        <dbReference type="EMBL" id="KAF5750849.1"/>
    </source>
</evidence>
<evidence type="ECO:0000313" key="2">
    <source>
        <dbReference type="Proteomes" id="UP000593562"/>
    </source>
</evidence>